<dbReference type="EMBL" id="CAXLJM020000065">
    <property type="protein sequence ID" value="CAL8121027.1"/>
    <property type="molecule type" value="Genomic_DNA"/>
</dbReference>
<feature type="transmembrane region" description="Helical" evidence="1">
    <location>
        <begin position="47"/>
        <end position="80"/>
    </location>
</feature>
<protein>
    <submittedName>
        <fullName evidence="2">Uncharacterized protein</fullName>
    </submittedName>
</protein>
<proteinExistence type="predicted"/>
<comment type="caution">
    <text evidence="2">The sequence shown here is derived from an EMBL/GenBank/DDBJ whole genome shotgun (WGS) entry which is preliminary data.</text>
</comment>
<evidence type="ECO:0000313" key="3">
    <source>
        <dbReference type="Proteomes" id="UP001642540"/>
    </source>
</evidence>
<feature type="transmembrane region" description="Helical" evidence="1">
    <location>
        <begin position="122"/>
        <end position="143"/>
    </location>
</feature>
<name>A0ABP1R9I8_9HEXA</name>
<evidence type="ECO:0000313" key="2">
    <source>
        <dbReference type="EMBL" id="CAL8121027.1"/>
    </source>
</evidence>
<gene>
    <name evidence="2" type="ORF">ODALV1_LOCUS19183</name>
</gene>
<reference evidence="2 3" key="1">
    <citation type="submission" date="2024-08" db="EMBL/GenBank/DDBJ databases">
        <authorList>
            <person name="Cucini C."/>
            <person name="Frati F."/>
        </authorList>
    </citation>
    <scope>NUCLEOTIDE SEQUENCE [LARGE SCALE GENOMIC DNA]</scope>
</reference>
<keyword evidence="3" id="KW-1185">Reference proteome</keyword>
<accession>A0ABP1R9I8</accession>
<feature type="transmembrane region" description="Helical" evidence="1">
    <location>
        <begin position="163"/>
        <end position="185"/>
    </location>
</feature>
<keyword evidence="1" id="KW-0472">Membrane</keyword>
<dbReference type="Proteomes" id="UP001642540">
    <property type="component" value="Unassembled WGS sequence"/>
</dbReference>
<organism evidence="2 3">
    <name type="scientific">Orchesella dallaii</name>
    <dbReference type="NCBI Taxonomy" id="48710"/>
    <lineage>
        <taxon>Eukaryota</taxon>
        <taxon>Metazoa</taxon>
        <taxon>Ecdysozoa</taxon>
        <taxon>Arthropoda</taxon>
        <taxon>Hexapoda</taxon>
        <taxon>Collembola</taxon>
        <taxon>Entomobryomorpha</taxon>
        <taxon>Entomobryoidea</taxon>
        <taxon>Orchesellidae</taxon>
        <taxon>Orchesellinae</taxon>
        <taxon>Orchesella</taxon>
    </lineage>
</organism>
<keyword evidence="1" id="KW-0812">Transmembrane</keyword>
<sequence>MLLEITFYIMALLALVFFLLIVLYIIYDPRGIVFLGDLIPEQHFNIFVRVFVIIYHVHVNFMLLFASLLFGYGVILYAFYVTPILIRELRIGRGNYKMSDNLRRSENIRHVFRSIQILQANALCSLGLFALVANASIMMTSLYVNFVLIRYWEMLEMLSSTQLLIAAGVLMGFWTFVLELGRLLFVHGNKVLGSWKGDKWGSPKENKLMKKFQRSCKPIIFCYGKQFVIGRANVLGFFRGVSRGMFRALLMTKT</sequence>
<keyword evidence="1" id="KW-1133">Transmembrane helix</keyword>
<evidence type="ECO:0000256" key="1">
    <source>
        <dbReference type="SAM" id="Phobius"/>
    </source>
</evidence>
<feature type="transmembrane region" description="Helical" evidence="1">
    <location>
        <begin position="7"/>
        <end position="27"/>
    </location>
</feature>